<name>A0AAV7GG40_DENCH</name>
<feature type="region of interest" description="Disordered" evidence="1">
    <location>
        <begin position="45"/>
        <end position="79"/>
    </location>
</feature>
<reference evidence="2 3" key="1">
    <citation type="journal article" date="2021" name="Hortic Res">
        <title>Chromosome-scale assembly of the Dendrobium chrysotoxum genome enhances the understanding of orchid evolution.</title>
        <authorList>
            <person name="Zhang Y."/>
            <person name="Zhang G.Q."/>
            <person name="Zhang D."/>
            <person name="Liu X.D."/>
            <person name="Xu X.Y."/>
            <person name="Sun W.H."/>
            <person name="Yu X."/>
            <person name="Zhu X."/>
            <person name="Wang Z.W."/>
            <person name="Zhao X."/>
            <person name="Zhong W.Y."/>
            <person name="Chen H."/>
            <person name="Yin W.L."/>
            <person name="Huang T."/>
            <person name="Niu S.C."/>
            <person name="Liu Z.J."/>
        </authorList>
    </citation>
    <scope>NUCLEOTIDE SEQUENCE [LARGE SCALE GENOMIC DNA]</scope>
    <source>
        <strain evidence="2">Lindl</strain>
    </source>
</reference>
<gene>
    <name evidence="2" type="ORF">IEQ34_015219</name>
</gene>
<comment type="caution">
    <text evidence="2">The sequence shown here is derived from an EMBL/GenBank/DDBJ whole genome shotgun (WGS) entry which is preliminary data.</text>
</comment>
<feature type="compositionally biased region" description="Basic and acidic residues" evidence="1">
    <location>
        <begin position="53"/>
        <end position="68"/>
    </location>
</feature>
<evidence type="ECO:0000256" key="1">
    <source>
        <dbReference type="SAM" id="MobiDB-lite"/>
    </source>
</evidence>
<organism evidence="2 3">
    <name type="scientific">Dendrobium chrysotoxum</name>
    <name type="common">Orchid</name>
    <dbReference type="NCBI Taxonomy" id="161865"/>
    <lineage>
        <taxon>Eukaryota</taxon>
        <taxon>Viridiplantae</taxon>
        <taxon>Streptophyta</taxon>
        <taxon>Embryophyta</taxon>
        <taxon>Tracheophyta</taxon>
        <taxon>Spermatophyta</taxon>
        <taxon>Magnoliopsida</taxon>
        <taxon>Liliopsida</taxon>
        <taxon>Asparagales</taxon>
        <taxon>Orchidaceae</taxon>
        <taxon>Epidendroideae</taxon>
        <taxon>Malaxideae</taxon>
        <taxon>Dendrobiinae</taxon>
        <taxon>Dendrobium</taxon>
    </lineage>
</organism>
<dbReference type="AlphaFoldDB" id="A0AAV7GG40"/>
<evidence type="ECO:0000313" key="2">
    <source>
        <dbReference type="EMBL" id="KAH0455187.1"/>
    </source>
</evidence>
<dbReference type="Proteomes" id="UP000775213">
    <property type="component" value="Unassembled WGS sequence"/>
</dbReference>
<accession>A0AAV7GG40</accession>
<keyword evidence="3" id="KW-1185">Reference proteome</keyword>
<protein>
    <submittedName>
        <fullName evidence="2">Uncharacterized protein</fullName>
    </submittedName>
</protein>
<dbReference type="EMBL" id="JAGFBR010000014">
    <property type="protein sequence ID" value="KAH0455187.1"/>
    <property type="molecule type" value="Genomic_DNA"/>
</dbReference>
<evidence type="ECO:0000313" key="3">
    <source>
        <dbReference type="Proteomes" id="UP000775213"/>
    </source>
</evidence>
<proteinExistence type="predicted"/>
<sequence>MPRDESVDSFLPHYHMNGREFGRPELPAVLLPKAQEDLHEGCETIPASNGAVEGRRMTENRILHREDLGPTPSSAGEES</sequence>